<dbReference type="EMBL" id="KV892872">
    <property type="protein sequence ID" value="OON20072.1"/>
    <property type="molecule type" value="Genomic_DNA"/>
</dbReference>
<dbReference type="InterPro" id="IPR050865">
    <property type="entry name" value="BEACH_Domain"/>
</dbReference>
<dbReference type="SUPFAM" id="SSF50978">
    <property type="entry name" value="WD40 repeat-like"/>
    <property type="match status" value="1"/>
</dbReference>
<dbReference type="SMART" id="SM00320">
    <property type="entry name" value="WD40"/>
    <property type="match status" value="3"/>
</dbReference>
<proteinExistence type="predicted"/>
<dbReference type="InterPro" id="IPR046851">
    <property type="entry name" value="NBCH_WD40"/>
</dbReference>
<reference evidence="2 3" key="1">
    <citation type="submission" date="2015-03" db="EMBL/GenBank/DDBJ databases">
        <title>Draft genome of the nematode, Opisthorchis viverrini.</title>
        <authorList>
            <person name="Mitreva M."/>
        </authorList>
    </citation>
    <scope>NUCLEOTIDE SEQUENCE [LARGE SCALE GENOMIC DNA]</scope>
    <source>
        <strain evidence="2">Khon Kaen</strain>
    </source>
</reference>
<organism evidence="2 3">
    <name type="scientific">Opisthorchis viverrini</name>
    <name type="common">Southeast Asian liver fluke</name>
    <dbReference type="NCBI Taxonomy" id="6198"/>
    <lineage>
        <taxon>Eukaryota</taxon>
        <taxon>Metazoa</taxon>
        <taxon>Spiralia</taxon>
        <taxon>Lophotrochozoa</taxon>
        <taxon>Platyhelminthes</taxon>
        <taxon>Trematoda</taxon>
        <taxon>Digenea</taxon>
        <taxon>Opisthorchiida</taxon>
        <taxon>Opisthorchiata</taxon>
        <taxon>Opisthorchiidae</taxon>
        <taxon>Opisthorchis</taxon>
    </lineage>
</organism>
<evidence type="ECO:0000313" key="3">
    <source>
        <dbReference type="Proteomes" id="UP000243686"/>
    </source>
</evidence>
<dbReference type="Gene3D" id="2.130.10.10">
    <property type="entry name" value="YVTN repeat-like/Quinoprotein amine dehydrogenase"/>
    <property type="match status" value="2"/>
</dbReference>
<dbReference type="PANTHER" id="PTHR13743:SF162">
    <property type="entry name" value="NEUROBEACHIN"/>
    <property type="match status" value="1"/>
</dbReference>
<keyword evidence="3" id="KW-1185">Reference proteome</keyword>
<dbReference type="Pfam" id="PF00400">
    <property type="entry name" value="WD40"/>
    <property type="match status" value="1"/>
</dbReference>
<dbReference type="Proteomes" id="UP000243686">
    <property type="component" value="Unassembled WGS sequence"/>
</dbReference>
<dbReference type="GO" id="GO:0005829">
    <property type="term" value="C:cytosol"/>
    <property type="evidence" value="ECO:0007669"/>
    <property type="project" value="TreeGrafter"/>
</dbReference>
<dbReference type="InterPro" id="IPR036322">
    <property type="entry name" value="WD40_repeat_dom_sf"/>
</dbReference>
<dbReference type="InterPro" id="IPR001680">
    <property type="entry name" value="WD40_rpt"/>
</dbReference>
<dbReference type="Pfam" id="PF20426">
    <property type="entry name" value="NBCH_WD40"/>
    <property type="match status" value="1"/>
</dbReference>
<dbReference type="GO" id="GO:0019901">
    <property type="term" value="F:protein kinase binding"/>
    <property type="evidence" value="ECO:0007669"/>
    <property type="project" value="TreeGrafter"/>
</dbReference>
<gene>
    <name evidence="2" type="ORF">X801_04052</name>
</gene>
<accession>A0A1S8X030</accession>
<dbReference type="GO" id="GO:0008104">
    <property type="term" value="P:intracellular protein localization"/>
    <property type="evidence" value="ECO:0007669"/>
    <property type="project" value="TreeGrafter"/>
</dbReference>
<name>A0A1S8X030_OPIVI</name>
<evidence type="ECO:0000313" key="2">
    <source>
        <dbReference type="EMBL" id="OON20072.1"/>
    </source>
</evidence>
<dbReference type="GO" id="GO:0016020">
    <property type="term" value="C:membrane"/>
    <property type="evidence" value="ECO:0007669"/>
    <property type="project" value="TreeGrafter"/>
</dbReference>
<feature type="domain" description="Neurobeachin beta-propeller" evidence="1">
    <location>
        <begin position="169"/>
        <end position="332"/>
    </location>
</feature>
<dbReference type="InterPro" id="IPR015943">
    <property type="entry name" value="WD40/YVTN_repeat-like_dom_sf"/>
</dbReference>
<sequence length="431" mass="47225">MLVVVIKVHQYCATQHISPHGHCLGENFDLNLEVQNQQFATILDNRVLLVCGYDDSSFRLYSMETAHFIQAVYGHFDIVTCISHSECQPGDHCYLATGSRDCTVKLWIYNTRRLAVLGDRGSSIKTVTFCSISMIYVDSLVPLEVIPLSFPLFPSFVTANGHASALVTIIGHETEVTSVSVSAELGLIISGSKAGTCLLHTTRGKLLRQLVTLSPVNNPQPDNSENTPLSISARPPIRLASYHREGYLLVQIGSTTLNLYTLNGKLIKSSDLNHLAAVTNYELTAVVFSTCGRYLLVAGSDGVVWVLHSHSLAPIHTFPRCDAPIRSLTAAKAQRLFHTLTVVIPTGKFLQNTVLIDYFICLSLVIGRRCVVLIARLLDVFNVASTLLEKLGSSVGDFEPDLFGPPRPIPVGWSRNWFTGRLLPGLQSLAP</sequence>
<protein>
    <submittedName>
        <fullName evidence="2">WD domain, G-beta repeat protein</fullName>
    </submittedName>
</protein>
<dbReference type="PANTHER" id="PTHR13743">
    <property type="entry name" value="BEIGE/BEACH-RELATED"/>
    <property type="match status" value="1"/>
</dbReference>
<evidence type="ECO:0000259" key="1">
    <source>
        <dbReference type="Pfam" id="PF20426"/>
    </source>
</evidence>
<dbReference type="AlphaFoldDB" id="A0A1S8X030"/>